<feature type="region of interest" description="Disordered" evidence="1">
    <location>
        <begin position="124"/>
        <end position="155"/>
    </location>
</feature>
<protein>
    <submittedName>
        <fullName evidence="2">Uncharacterized protein</fullName>
    </submittedName>
</protein>
<proteinExistence type="predicted"/>
<name>A0ABV0GGE0_9BURK</name>
<organism evidence="2 3">
    <name type="scientific">Roseateles flavus</name>
    <dbReference type="NCBI Taxonomy" id="3149041"/>
    <lineage>
        <taxon>Bacteria</taxon>
        <taxon>Pseudomonadati</taxon>
        <taxon>Pseudomonadota</taxon>
        <taxon>Betaproteobacteria</taxon>
        <taxon>Burkholderiales</taxon>
        <taxon>Sphaerotilaceae</taxon>
        <taxon>Roseateles</taxon>
    </lineage>
</organism>
<evidence type="ECO:0000313" key="3">
    <source>
        <dbReference type="Proteomes" id="UP001462640"/>
    </source>
</evidence>
<comment type="caution">
    <text evidence="2">The sequence shown here is derived from an EMBL/GenBank/DDBJ whole genome shotgun (WGS) entry which is preliminary data.</text>
</comment>
<accession>A0ABV0GGE0</accession>
<reference evidence="2 3" key="1">
    <citation type="submission" date="2024-05" db="EMBL/GenBank/DDBJ databases">
        <title>Roseateles sp. 2.12 16S ribosomal RNA gene Genome sequencing and assembly.</title>
        <authorList>
            <person name="Woo H."/>
        </authorList>
    </citation>
    <scope>NUCLEOTIDE SEQUENCE [LARGE SCALE GENOMIC DNA]</scope>
    <source>
        <strain evidence="2 3">2.12</strain>
    </source>
</reference>
<dbReference type="EMBL" id="JBDPZC010000007">
    <property type="protein sequence ID" value="MEO3714109.1"/>
    <property type="molecule type" value="Genomic_DNA"/>
</dbReference>
<keyword evidence="3" id="KW-1185">Reference proteome</keyword>
<sequence>MSPEKRPRPRRPSVIAEEEKAWVEFYQRVREDPTLAQEVLAQLERDAEMKSAHLALYLSCKESLRRAHARQERNERIGAFVRWLLHSLFVLPWQQLRRVASTTGDIAVEALPVAALAAVPAAQASATPARRSRKPPSDVLAIVPASPEKATSAST</sequence>
<dbReference type="Proteomes" id="UP001462640">
    <property type="component" value="Unassembled WGS sequence"/>
</dbReference>
<evidence type="ECO:0000256" key="1">
    <source>
        <dbReference type="SAM" id="MobiDB-lite"/>
    </source>
</evidence>
<evidence type="ECO:0000313" key="2">
    <source>
        <dbReference type="EMBL" id="MEO3714109.1"/>
    </source>
</evidence>
<gene>
    <name evidence="2" type="ORF">ABDJ40_15190</name>
</gene>
<dbReference type="RefSeq" id="WP_347611143.1">
    <property type="nucleotide sequence ID" value="NZ_JBDPZC010000007.1"/>
</dbReference>